<comment type="domain">
    <text evidence="3">A Gly-cisPro motif from one monomer fits into the active site of the other monomer to allow specific chiral rejection of L-amino acids.</text>
</comment>
<dbReference type="EMBL" id="APNK01000001">
    <property type="protein sequence ID" value="KEZ79325.1"/>
    <property type="molecule type" value="Genomic_DNA"/>
</dbReference>
<evidence type="ECO:0000256" key="2">
    <source>
        <dbReference type="ARBA" id="ARBA00022801"/>
    </source>
</evidence>
<comment type="subcellular location">
    <subcellularLocation>
        <location evidence="3">Cytoplasm</location>
    </subcellularLocation>
</comment>
<dbReference type="eggNOG" id="COG1490">
    <property type="taxonomic scope" value="Bacteria"/>
</dbReference>
<dbReference type="STRING" id="1304275.C41B8_01210"/>
<dbReference type="PANTHER" id="PTHR10472">
    <property type="entry name" value="D-TYROSYL-TRNA TYR DEACYLASE"/>
    <property type="match status" value="1"/>
</dbReference>
<evidence type="ECO:0000313" key="4">
    <source>
        <dbReference type="EMBL" id="KEZ79325.1"/>
    </source>
</evidence>
<feature type="short sequence motif" description="Gly-cisPro motif, important for rejection of L-amino acids" evidence="3">
    <location>
        <begin position="137"/>
        <end position="138"/>
    </location>
</feature>
<comment type="caution">
    <text evidence="4">The sequence shown here is derived from an EMBL/GenBank/DDBJ whole genome shotgun (WGS) entry which is preliminary data.</text>
</comment>
<comment type="catalytic activity">
    <reaction evidence="3">
        <text>glycyl-tRNA(Ala) + H2O = tRNA(Ala) + glycine + H(+)</text>
        <dbReference type="Rhea" id="RHEA:53744"/>
        <dbReference type="Rhea" id="RHEA-COMP:9657"/>
        <dbReference type="Rhea" id="RHEA-COMP:13640"/>
        <dbReference type="ChEBI" id="CHEBI:15377"/>
        <dbReference type="ChEBI" id="CHEBI:15378"/>
        <dbReference type="ChEBI" id="CHEBI:57305"/>
        <dbReference type="ChEBI" id="CHEBI:78442"/>
        <dbReference type="ChEBI" id="CHEBI:78522"/>
    </reaction>
</comment>
<dbReference type="InterPro" id="IPR023509">
    <property type="entry name" value="DTD-like_sf"/>
</dbReference>
<dbReference type="GO" id="GO:0043908">
    <property type="term" value="F:Ser(Gly)-tRNA(Ala) hydrolase activity"/>
    <property type="evidence" value="ECO:0007669"/>
    <property type="project" value="UniProtKB-UniRule"/>
</dbReference>
<protein>
    <recommendedName>
        <fullName evidence="3">D-aminoacyl-tRNA deacylase</fullName>
        <shortName evidence="3">DTD</shortName>
        <ecNumber evidence="3">3.1.1.96</ecNumber>
    </recommendedName>
    <alternativeName>
        <fullName evidence="3">Gly-tRNA(Ala) deacylase</fullName>
        <ecNumber evidence="3">3.1.1.-</ecNumber>
    </alternativeName>
</protein>
<name>A0A084IRJ1_SALHC</name>
<comment type="subunit">
    <text evidence="3">Homodimer.</text>
</comment>
<dbReference type="AlphaFoldDB" id="A0A084IRJ1"/>
<keyword evidence="2 3" id="KW-0378">Hydrolase</keyword>
<evidence type="ECO:0000256" key="1">
    <source>
        <dbReference type="ARBA" id="ARBA00009673"/>
    </source>
</evidence>
<comment type="function">
    <text evidence="3">An aminoacyl-tRNA editing enzyme that deacylates mischarged D-aminoacyl-tRNAs. Also deacylates mischarged glycyl-tRNA(Ala), protecting cells against glycine mischarging by AlaRS. Acts via tRNA-based rather than protein-based catalysis; rejects L-amino acids rather than detecting D-amino acids in the active site. By recycling D-aminoacyl-tRNA to D-amino acids and free tRNA molecules, this enzyme counteracts the toxicity associated with the formation of D-aminoacyl-tRNA entities in vivo and helps enforce protein L-homochirality.</text>
</comment>
<dbReference type="InterPro" id="IPR003732">
    <property type="entry name" value="Daa-tRNA_deacyls_DTD"/>
</dbReference>
<evidence type="ECO:0000313" key="5">
    <source>
        <dbReference type="Proteomes" id="UP000028302"/>
    </source>
</evidence>
<comment type="similarity">
    <text evidence="1 3">Belongs to the DTD family.</text>
</comment>
<keyword evidence="3" id="KW-0820">tRNA-binding</keyword>
<gene>
    <name evidence="3" type="primary">dtd</name>
    <name evidence="4" type="ORF">C41B8_01210</name>
</gene>
<dbReference type="GO" id="GO:0106026">
    <property type="term" value="F:Gly-tRNA(Ala) deacylase activity"/>
    <property type="evidence" value="ECO:0007669"/>
    <property type="project" value="UniProtKB-UniRule"/>
</dbReference>
<dbReference type="Gene3D" id="3.50.80.10">
    <property type="entry name" value="D-tyrosyl-tRNA(Tyr) deacylase"/>
    <property type="match status" value="1"/>
</dbReference>
<keyword evidence="3" id="KW-0694">RNA-binding</keyword>
<dbReference type="HAMAP" id="MF_00518">
    <property type="entry name" value="Deacylase_Dtd"/>
    <property type="match status" value="1"/>
</dbReference>
<dbReference type="EC" id="3.1.1.96" evidence="3"/>
<dbReference type="FunFam" id="3.50.80.10:FF:000001">
    <property type="entry name" value="D-aminoacyl-tRNA deacylase"/>
    <property type="match status" value="1"/>
</dbReference>
<keyword evidence="5" id="KW-1185">Reference proteome</keyword>
<dbReference type="SUPFAM" id="SSF69500">
    <property type="entry name" value="DTD-like"/>
    <property type="match status" value="1"/>
</dbReference>
<sequence>MIALIQRVTQASVTVAGERIAAIDAGVLALVAAEPDDTEARAERLAERVLAYRIFADDAGRMNLGAITADKAVLAVPQFTLAADTRRGNRPGFSTACRPERAEPLFVHFADALAARHPRIATGRFGADMQVSLVNDGPVTFWLTA</sequence>
<dbReference type="NCBIfam" id="TIGR00256">
    <property type="entry name" value="D-aminoacyl-tRNA deacylase"/>
    <property type="match status" value="1"/>
</dbReference>
<dbReference type="GO" id="GO:0005737">
    <property type="term" value="C:cytoplasm"/>
    <property type="evidence" value="ECO:0007669"/>
    <property type="project" value="UniProtKB-SubCell"/>
</dbReference>
<dbReference type="RefSeq" id="WP_037332917.1">
    <property type="nucleotide sequence ID" value="NZ_APNK01000001.1"/>
</dbReference>
<dbReference type="EC" id="3.1.1.-" evidence="3"/>
<dbReference type="GO" id="GO:0000049">
    <property type="term" value="F:tRNA binding"/>
    <property type="evidence" value="ECO:0007669"/>
    <property type="project" value="UniProtKB-UniRule"/>
</dbReference>
<dbReference type="PANTHER" id="PTHR10472:SF5">
    <property type="entry name" value="D-AMINOACYL-TRNA DEACYLASE 1"/>
    <property type="match status" value="1"/>
</dbReference>
<dbReference type="GO" id="GO:0019478">
    <property type="term" value="P:D-amino acid catabolic process"/>
    <property type="evidence" value="ECO:0007669"/>
    <property type="project" value="UniProtKB-UniRule"/>
</dbReference>
<accession>A0A084IRJ1</accession>
<evidence type="ECO:0000256" key="3">
    <source>
        <dbReference type="HAMAP-Rule" id="MF_00518"/>
    </source>
</evidence>
<dbReference type="Proteomes" id="UP000028302">
    <property type="component" value="Unassembled WGS sequence"/>
</dbReference>
<comment type="catalytic activity">
    <reaction evidence="3">
        <text>a D-aminoacyl-tRNA + H2O = a tRNA + a D-alpha-amino acid + H(+)</text>
        <dbReference type="Rhea" id="RHEA:13953"/>
        <dbReference type="Rhea" id="RHEA-COMP:10123"/>
        <dbReference type="Rhea" id="RHEA-COMP:10124"/>
        <dbReference type="ChEBI" id="CHEBI:15377"/>
        <dbReference type="ChEBI" id="CHEBI:15378"/>
        <dbReference type="ChEBI" id="CHEBI:59871"/>
        <dbReference type="ChEBI" id="CHEBI:78442"/>
        <dbReference type="ChEBI" id="CHEBI:79333"/>
        <dbReference type="EC" id="3.1.1.96"/>
    </reaction>
</comment>
<keyword evidence="3" id="KW-0963">Cytoplasm</keyword>
<reference evidence="4 5" key="1">
    <citation type="submission" date="2013-03" db="EMBL/GenBank/DDBJ databases">
        <title>Salinisphaera hydrothermalis C41B8 Genome Sequencing.</title>
        <authorList>
            <person name="Li C."/>
            <person name="Lai Q."/>
            <person name="Shao Z."/>
        </authorList>
    </citation>
    <scope>NUCLEOTIDE SEQUENCE [LARGE SCALE GENOMIC DNA]</scope>
    <source>
        <strain evidence="4 5">C41B8</strain>
    </source>
</reference>
<dbReference type="GO" id="GO:0051500">
    <property type="term" value="F:D-tyrosyl-tRNA(Tyr) deacylase activity"/>
    <property type="evidence" value="ECO:0007669"/>
    <property type="project" value="TreeGrafter"/>
</dbReference>
<dbReference type="PATRIC" id="fig|1304275.5.peg.244"/>
<dbReference type="Pfam" id="PF02580">
    <property type="entry name" value="Tyr_Deacylase"/>
    <property type="match status" value="1"/>
</dbReference>
<organism evidence="4 5">
    <name type="scientific">Salinisphaera hydrothermalis (strain C41B8)</name>
    <dbReference type="NCBI Taxonomy" id="1304275"/>
    <lineage>
        <taxon>Bacteria</taxon>
        <taxon>Pseudomonadati</taxon>
        <taxon>Pseudomonadota</taxon>
        <taxon>Gammaproteobacteria</taxon>
        <taxon>Salinisphaerales</taxon>
        <taxon>Salinisphaeraceae</taxon>
        <taxon>Salinisphaera</taxon>
    </lineage>
</organism>
<dbReference type="OrthoDB" id="9801395at2"/>
<proteinExistence type="inferred from homology"/>